<dbReference type="OrthoDB" id="10421401at2759"/>
<feature type="chain" id="PRO_5007297736" evidence="1">
    <location>
        <begin position="21"/>
        <end position="68"/>
    </location>
</feature>
<reference evidence="2 3" key="1">
    <citation type="submission" date="2015-07" db="EMBL/GenBank/DDBJ databases">
        <title>Comparative genomics of the Sigatoka disease complex on banana suggests a link between parallel evolutionary changes in Pseudocercospora fijiensis and Pseudocercospora eumusae and increased virulence on the banana host.</title>
        <authorList>
            <person name="Chang T.-C."/>
            <person name="Salvucci A."/>
            <person name="Crous P.W."/>
            <person name="Stergiopoulos I."/>
        </authorList>
    </citation>
    <scope>NUCLEOTIDE SEQUENCE [LARGE SCALE GENOMIC DNA]</scope>
    <source>
        <strain evidence="2 3">CBS 116634</strain>
    </source>
</reference>
<name>A0A139ITE3_9PEZI</name>
<feature type="signal peptide" evidence="1">
    <location>
        <begin position="1"/>
        <end position="20"/>
    </location>
</feature>
<protein>
    <submittedName>
        <fullName evidence="2">Uncharacterized protein</fullName>
    </submittedName>
</protein>
<keyword evidence="1" id="KW-0732">Signal</keyword>
<dbReference type="AlphaFoldDB" id="A0A139ITE3"/>
<dbReference type="EMBL" id="LFZO01000011">
    <property type="protein sequence ID" value="KXT18048.1"/>
    <property type="molecule type" value="Genomic_DNA"/>
</dbReference>
<dbReference type="Proteomes" id="UP000073492">
    <property type="component" value="Unassembled WGS sequence"/>
</dbReference>
<proteinExistence type="predicted"/>
<evidence type="ECO:0000313" key="2">
    <source>
        <dbReference type="EMBL" id="KXT18048.1"/>
    </source>
</evidence>
<organism evidence="2 3">
    <name type="scientific">Pseudocercospora musae</name>
    <dbReference type="NCBI Taxonomy" id="113226"/>
    <lineage>
        <taxon>Eukaryota</taxon>
        <taxon>Fungi</taxon>
        <taxon>Dikarya</taxon>
        <taxon>Ascomycota</taxon>
        <taxon>Pezizomycotina</taxon>
        <taxon>Dothideomycetes</taxon>
        <taxon>Dothideomycetidae</taxon>
        <taxon>Mycosphaerellales</taxon>
        <taxon>Mycosphaerellaceae</taxon>
        <taxon>Pseudocercospora</taxon>
    </lineage>
</organism>
<evidence type="ECO:0000313" key="3">
    <source>
        <dbReference type="Proteomes" id="UP000073492"/>
    </source>
</evidence>
<gene>
    <name evidence="2" type="ORF">AC579_4574</name>
</gene>
<comment type="caution">
    <text evidence="2">The sequence shown here is derived from an EMBL/GenBank/DDBJ whole genome shotgun (WGS) entry which is preliminary data.</text>
</comment>
<keyword evidence="3" id="KW-1185">Reference proteome</keyword>
<evidence type="ECO:0000256" key="1">
    <source>
        <dbReference type="SAM" id="SignalP"/>
    </source>
</evidence>
<accession>A0A139ITE3</accession>
<sequence>MKSISTFALALATVAPLVSAGWIAVEPTAELDKRTTSGELYAAWSKLNMASKYKNFPINGYLYSGGAV</sequence>